<proteinExistence type="predicted"/>
<sequence>MPILLHEIFMNHYRLVIQLPFQPLHRWPPEQRQRLCQRSGSARTDPPQNKAVLPGHGRRPPAAIFRQFIPRPRYLRGPVRIVQTFLPLVEGGGWRPGRRRRPSLTSLHKKSPPTCEFSQQKGMMRSRALVAHLTRYSEESSS</sequence>
<protein>
    <submittedName>
        <fullName evidence="2">Uncharacterized protein</fullName>
    </submittedName>
</protein>
<accession>A0A8J4XNF0</accession>
<evidence type="ECO:0000313" key="2">
    <source>
        <dbReference type="EMBL" id="KAG0710858.1"/>
    </source>
</evidence>
<reference evidence="2" key="1">
    <citation type="submission" date="2020-07" db="EMBL/GenBank/DDBJ databases">
        <title>The High-quality genome of the commercially important snow crab, Chionoecetes opilio.</title>
        <authorList>
            <person name="Jeong J.-H."/>
            <person name="Ryu S."/>
        </authorList>
    </citation>
    <scope>NUCLEOTIDE SEQUENCE</scope>
    <source>
        <strain evidence="2">MADBK_172401_WGS</strain>
        <tissue evidence="2">Digestive gland</tissue>
    </source>
</reference>
<feature type="region of interest" description="Disordered" evidence="1">
    <location>
        <begin position="97"/>
        <end position="117"/>
    </location>
</feature>
<feature type="compositionally biased region" description="Basic residues" evidence="1">
    <location>
        <begin position="97"/>
        <end position="111"/>
    </location>
</feature>
<feature type="region of interest" description="Disordered" evidence="1">
    <location>
        <begin position="32"/>
        <end position="58"/>
    </location>
</feature>
<comment type="caution">
    <text evidence="2">The sequence shown here is derived from an EMBL/GenBank/DDBJ whole genome shotgun (WGS) entry which is preliminary data.</text>
</comment>
<evidence type="ECO:0000256" key="1">
    <source>
        <dbReference type="SAM" id="MobiDB-lite"/>
    </source>
</evidence>
<evidence type="ECO:0000313" key="3">
    <source>
        <dbReference type="Proteomes" id="UP000770661"/>
    </source>
</evidence>
<dbReference type="EMBL" id="JACEEZ010023829">
    <property type="protein sequence ID" value="KAG0710858.1"/>
    <property type="molecule type" value="Genomic_DNA"/>
</dbReference>
<keyword evidence="3" id="KW-1185">Reference proteome</keyword>
<dbReference type="Proteomes" id="UP000770661">
    <property type="component" value="Unassembled WGS sequence"/>
</dbReference>
<dbReference type="AlphaFoldDB" id="A0A8J4XNF0"/>
<name>A0A8J4XNF0_CHIOP</name>
<organism evidence="2 3">
    <name type="scientific">Chionoecetes opilio</name>
    <name type="common">Atlantic snow crab</name>
    <name type="synonym">Cancer opilio</name>
    <dbReference type="NCBI Taxonomy" id="41210"/>
    <lineage>
        <taxon>Eukaryota</taxon>
        <taxon>Metazoa</taxon>
        <taxon>Ecdysozoa</taxon>
        <taxon>Arthropoda</taxon>
        <taxon>Crustacea</taxon>
        <taxon>Multicrustacea</taxon>
        <taxon>Malacostraca</taxon>
        <taxon>Eumalacostraca</taxon>
        <taxon>Eucarida</taxon>
        <taxon>Decapoda</taxon>
        <taxon>Pleocyemata</taxon>
        <taxon>Brachyura</taxon>
        <taxon>Eubrachyura</taxon>
        <taxon>Majoidea</taxon>
        <taxon>Majidae</taxon>
        <taxon>Chionoecetes</taxon>
    </lineage>
</organism>
<gene>
    <name evidence="2" type="ORF">GWK47_021930</name>
</gene>